<dbReference type="Proteomes" id="UP000053260">
    <property type="component" value="Unassembled WGS sequence"/>
</dbReference>
<sequence length="125" mass="13151">MRTGPLVNALIEHLVGDLGRYALENGFHVVVEGAVLTRADPRARGGLQLGDRRGGQAASPGAGGRAARAGDHRGSAMAPCLPSDRSAGRPTGPAWHTARGMIRAGYDQTLTISPFRMQYLYQATA</sequence>
<accession>A0A124IE09</accession>
<protein>
    <submittedName>
        <fullName evidence="2">Uncharacterized protein</fullName>
    </submittedName>
</protein>
<reference evidence="2 3" key="1">
    <citation type="submission" date="2015-10" db="EMBL/GenBank/DDBJ databases">
        <title>Draft genome sequence of Streptomyces sp. RV15, isolated from a marine sponge.</title>
        <authorList>
            <person name="Ruckert C."/>
            <person name="Abdelmohsen U.R."/>
            <person name="Winkler A."/>
            <person name="Hentschel U."/>
            <person name="Kalinowski J."/>
            <person name="Kampfer P."/>
            <person name="Glaeser S."/>
        </authorList>
    </citation>
    <scope>NUCLEOTIDE SEQUENCE [LARGE SCALE GENOMIC DNA]</scope>
    <source>
        <strain evidence="2 3">RV15</strain>
    </source>
</reference>
<dbReference type="EMBL" id="LMXB01000083">
    <property type="protein sequence ID" value="KUO16821.1"/>
    <property type="molecule type" value="Genomic_DNA"/>
</dbReference>
<comment type="caution">
    <text evidence="2">The sequence shown here is derived from an EMBL/GenBank/DDBJ whole genome shotgun (WGS) entry which is preliminary data.</text>
</comment>
<evidence type="ECO:0000256" key="1">
    <source>
        <dbReference type="SAM" id="MobiDB-lite"/>
    </source>
</evidence>
<proteinExistence type="predicted"/>
<feature type="region of interest" description="Disordered" evidence="1">
    <location>
        <begin position="44"/>
        <end position="93"/>
    </location>
</feature>
<name>A0A124IE09_9ACTN</name>
<dbReference type="AlphaFoldDB" id="A0A124IE09"/>
<evidence type="ECO:0000313" key="2">
    <source>
        <dbReference type="EMBL" id="KUO16821.1"/>
    </source>
</evidence>
<gene>
    <name evidence="2" type="ORF">AQJ91_34250</name>
</gene>
<keyword evidence="3" id="KW-1185">Reference proteome</keyword>
<organism evidence="2 3">
    <name type="scientific">Streptomyces dysideae</name>
    <dbReference type="NCBI Taxonomy" id="909626"/>
    <lineage>
        <taxon>Bacteria</taxon>
        <taxon>Bacillati</taxon>
        <taxon>Actinomycetota</taxon>
        <taxon>Actinomycetes</taxon>
        <taxon>Kitasatosporales</taxon>
        <taxon>Streptomycetaceae</taxon>
        <taxon>Streptomyces</taxon>
    </lineage>
</organism>
<evidence type="ECO:0000313" key="3">
    <source>
        <dbReference type="Proteomes" id="UP000053260"/>
    </source>
</evidence>